<keyword evidence="3" id="KW-1185">Reference proteome</keyword>
<gene>
    <name evidence="2" type="ORF">ADM99_05460</name>
</gene>
<reference evidence="2 3" key="1">
    <citation type="submission" date="2015-07" db="EMBL/GenBank/DDBJ databases">
        <title>Genome sequence of Leptolinea tardivitalis DSM 16556.</title>
        <authorList>
            <person name="Hemp J."/>
            <person name="Ward L.M."/>
            <person name="Pace L.A."/>
            <person name="Fischer W.W."/>
        </authorList>
    </citation>
    <scope>NUCLEOTIDE SEQUENCE [LARGE SCALE GENOMIC DNA]</scope>
    <source>
        <strain evidence="2 3">YMTK-2</strain>
    </source>
</reference>
<dbReference type="RefSeq" id="WP_062421388.1">
    <property type="nucleotide sequence ID" value="NZ_BBYA01000008.1"/>
</dbReference>
<keyword evidence="1" id="KW-0472">Membrane</keyword>
<keyword evidence="1" id="KW-0812">Transmembrane</keyword>
<dbReference type="EMBL" id="LGCK01000007">
    <property type="protein sequence ID" value="KPL72565.1"/>
    <property type="molecule type" value="Genomic_DNA"/>
</dbReference>
<evidence type="ECO:0000256" key="1">
    <source>
        <dbReference type="SAM" id="Phobius"/>
    </source>
</evidence>
<accession>A0A0P6X094</accession>
<sequence length="76" mass="8299">MTDLKKYDSQTVTRLIIGGILILFIIGDGLIYLIYGTGAAGMGLICLLAGMVPILLVMGAIWLMDWIVKRANKDSR</sequence>
<evidence type="ECO:0000313" key="2">
    <source>
        <dbReference type="EMBL" id="KPL72565.1"/>
    </source>
</evidence>
<proteinExistence type="predicted"/>
<feature type="transmembrane region" description="Helical" evidence="1">
    <location>
        <begin position="41"/>
        <end position="68"/>
    </location>
</feature>
<dbReference type="AlphaFoldDB" id="A0A0P6X094"/>
<keyword evidence="1" id="KW-1133">Transmembrane helix</keyword>
<organism evidence="2 3">
    <name type="scientific">Leptolinea tardivitalis</name>
    <dbReference type="NCBI Taxonomy" id="229920"/>
    <lineage>
        <taxon>Bacteria</taxon>
        <taxon>Bacillati</taxon>
        <taxon>Chloroflexota</taxon>
        <taxon>Anaerolineae</taxon>
        <taxon>Anaerolineales</taxon>
        <taxon>Anaerolineaceae</taxon>
        <taxon>Leptolinea</taxon>
    </lineage>
</organism>
<feature type="transmembrane region" description="Helical" evidence="1">
    <location>
        <begin position="12"/>
        <end position="35"/>
    </location>
</feature>
<name>A0A0P6X094_9CHLR</name>
<protein>
    <submittedName>
        <fullName evidence="2">Uncharacterized protein</fullName>
    </submittedName>
</protein>
<dbReference type="Proteomes" id="UP000050430">
    <property type="component" value="Unassembled WGS sequence"/>
</dbReference>
<evidence type="ECO:0000313" key="3">
    <source>
        <dbReference type="Proteomes" id="UP000050430"/>
    </source>
</evidence>
<comment type="caution">
    <text evidence="2">The sequence shown here is derived from an EMBL/GenBank/DDBJ whole genome shotgun (WGS) entry which is preliminary data.</text>
</comment>